<proteinExistence type="predicted"/>
<accession>A0ACC2LE11</accession>
<dbReference type="Proteomes" id="UP001234297">
    <property type="component" value="Chromosome 7"/>
</dbReference>
<organism evidence="1 2">
    <name type="scientific">Persea americana</name>
    <name type="common">Avocado</name>
    <dbReference type="NCBI Taxonomy" id="3435"/>
    <lineage>
        <taxon>Eukaryota</taxon>
        <taxon>Viridiplantae</taxon>
        <taxon>Streptophyta</taxon>
        <taxon>Embryophyta</taxon>
        <taxon>Tracheophyta</taxon>
        <taxon>Spermatophyta</taxon>
        <taxon>Magnoliopsida</taxon>
        <taxon>Magnoliidae</taxon>
        <taxon>Laurales</taxon>
        <taxon>Lauraceae</taxon>
        <taxon>Persea</taxon>
    </lineage>
</organism>
<evidence type="ECO:0000313" key="2">
    <source>
        <dbReference type="Proteomes" id="UP001234297"/>
    </source>
</evidence>
<evidence type="ECO:0000313" key="1">
    <source>
        <dbReference type="EMBL" id="KAJ8631446.1"/>
    </source>
</evidence>
<dbReference type="EMBL" id="CM056815">
    <property type="protein sequence ID" value="KAJ8631446.1"/>
    <property type="molecule type" value="Genomic_DNA"/>
</dbReference>
<gene>
    <name evidence="1" type="ORF">MRB53_024769</name>
</gene>
<keyword evidence="2" id="KW-1185">Reference proteome</keyword>
<reference evidence="1 2" key="1">
    <citation type="journal article" date="2022" name="Hortic Res">
        <title>A haplotype resolved chromosomal level avocado genome allows analysis of novel avocado genes.</title>
        <authorList>
            <person name="Nath O."/>
            <person name="Fletcher S.J."/>
            <person name="Hayward A."/>
            <person name="Shaw L.M."/>
            <person name="Masouleh A.K."/>
            <person name="Furtado A."/>
            <person name="Henry R.J."/>
            <person name="Mitter N."/>
        </authorList>
    </citation>
    <scope>NUCLEOTIDE SEQUENCE [LARGE SCALE GENOMIC DNA]</scope>
    <source>
        <strain evidence="2">cv. Hass</strain>
        <tissue evidence="1">Leaves</tissue>
    </source>
</reference>
<protein>
    <submittedName>
        <fullName evidence="1">Uncharacterized protein</fullName>
    </submittedName>
</protein>
<sequence length="302" mass="33765">MGFTKLVSLLILFQVLTISSTQAAPNSKLFREYIGANFKNVRFSDVPINPGVEFHFILAFAIDYTSLTSPSPTNGIFNIFWDDNNLSPSQVHSIKRNHGNVKVALSLGGDSVGSTYAYFNPSSIDSWVENAVTSLTKIIKQYDLDGIDIDYEHFKTDPYTFTECMGRLVTTLKGNGVISFASIAPYDYAPVQRQYLTLWKKYGHIIDYVNFQFYAYDKGTSISQFLSYFETQISNYGEGKVLVSFISDGSGGLSPDRGFFTACSSLKSQGKLNGIFVWCADNSKRDGFRYERQSQALLACSR</sequence>
<name>A0ACC2LE11_PERAE</name>
<comment type="caution">
    <text evidence="1">The sequence shown here is derived from an EMBL/GenBank/DDBJ whole genome shotgun (WGS) entry which is preliminary data.</text>
</comment>